<name>A0A4Z2H628_9TELE</name>
<evidence type="ECO:0000313" key="1">
    <source>
        <dbReference type="EMBL" id="TNN61337.1"/>
    </source>
</evidence>
<dbReference type="Proteomes" id="UP000314294">
    <property type="component" value="Unassembled WGS sequence"/>
</dbReference>
<dbReference type="EMBL" id="SRLO01000317">
    <property type="protein sequence ID" value="TNN61337.1"/>
    <property type="molecule type" value="Genomic_DNA"/>
</dbReference>
<accession>A0A4Z2H628</accession>
<reference evidence="1 2" key="1">
    <citation type="submission" date="2019-03" db="EMBL/GenBank/DDBJ databases">
        <title>First draft genome of Liparis tanakae, snailfish: a comprehensive survey of snailfish specific genes.</title>
        <authorList>
            <person name="Kim W."/>
            <person name="Song I."/>
            <person name="Jeong J.-H."/>
            <person name="Kim D."/>
            <person name="Kim S."/>
            <person name="Ryu S."/>
            <person name="Song J.Y."/>
            <person name="Lee S.K."/>
        </authorList>
    </citation>
    <scope>NUCLEOTIDE SEQUENCE [LARGE SCALE GENOMIC DNA]</scope>
    <source>
        <tissue evidence="1">Muscle</tissue>
    </source>
</reference>
<proteinExistence type="predicted"/>
<sequence length="136" mass="15602">MYRLNDCFEDIGPNLRKRGRIRKDLLVSSTPKAGEFCNCLLYCTKLQVFRMMARTFLPIRMPDTLASRLAWMSSMSSKSTTTQKRRLRISSRFLKARTYSMWSMATSTTNSSGMQMDSSNVKAFLARASRLFLSAL</sequence>
<keyword evidence="2" id="KW-1185">Reference proteome</keyword>
<comment type="caution">
    <text evidence="1">The sequence shown here is derived from an EMBL/GenBank/DDBJ whole genome shotgun (WGS) entry which is preliminary data.</text>
</comment>
<evidence type="ECO:0000313" key="2">
    <source>
        <dbReference type="Proteomes" id="UP000314294"/>
    </source>
</evidence>
<protein>
    <submittedName>
        <fullName evidence="1">Uncharacterized protein</fullName>
    </submittedName>
</protein>
<dbReference type="AlphaFoldDB" id="A0A4Z2H628"/>
<gene>
    <name evidence="1" type="ORF">EYF80_028464</name>
</gene>
<organism evidence="1 2">
    <name type="scientific">Liparis tanakae</name>
    <name type="common">Tanaka's snailfish</name>
    <dbReference type="NCBI Taxonomy" id="230148"/>
    <lineage>
        <taxon>Eukaryota</taxon>
        <taxon>Metazoa</taxon>
        <taxon>Chordata</taxon>
        <taxon>Craniata</taxon>
        <taxon>Vertebrata</taxon>
        <taxon>Euteleostomi</taxon>
        <taxon>Actinopterygii</taxon>
        <taxon>Neopterygii</taxon>
        <taxon>Teleostei</taxon>
        <taxon>Neoteleostei</taxon>
        <taxon>Acanthomorphata</taxon>
        <taxon>Eupercaria</taxon>
        <taxon>Perciformes</taxon>
        <taxon>Cottioidei</taxon>
        <taxon>Cottales</taxon>
        <taxon>Liparidae</taxon>
        <taxon>Liparis</taxon>
    </lineage>
</organism>